<feature type="chain" id="PRO_5036047524" evidence="1">
    <location>
        <begin position="27"/>
        <end position="199"/>
    </location>
</feature>
<feature type="signal peptide" evidence="1">
    <location>
        <begin position="1"/>
        <end position="26"/>
    </location>
</feature>
<keyword evidence="1" id="KW-0732">Signal</keyword>
<reference evidence="3" key="1">
    <citation type="journal article" date="2018" name="Vet. Microbiol.">
        <title>Longitudinal study of Escherichia coli plasmid resistance to extended-spectrum cephalosporins in free-range broilers.</title>
        <authorList>
            <person name="Baron S."/>
            <person name="Le Devendec L."/>
            <person name="Touzain F."/>
            <person name="Jouy E."/>
            <person name="Lucas P."/>
            <person name="de Boisseson C."/>
            <person name="Larvor E."/>
            <person name="Kempf I."/>
        </authorList>
    </citation>
    <scope>NUCLEOTIDE SEQUENCE</scope>
    <source>
        <strain evidence="3">TCJ482-1</strain>
        <strain evidence="2">TCJ492-9</strain>
        <plasmid evidence="3">p482-1</plasmid>
        <plasmid evidence="2">p492-9</plasmid>
    </source>
</reference>
<dbReference type="InterPro" id="IPR009989">
    <property type="entry name" value="TrbM"/>
</dbReference>
<dbReference type="Pfam" id="PF07424">
    <property type="entry name" value="TrbM"/>
    <property type="match status" value="1"/>
</dbReference>
<evidence type="ECO:0000313" key="3">
    <source>
        <dbReference type="EMBL" id="AVR64141.1"/>
    </source>
</evidence>
<dbReference type="AlphaFoldDB" id="A0A2R4AHN5"/>
<protein>
    <submittedName>
        <fullName evidence="3">TrbM</fullName>
    </submittedName>
</protein>
<dbReference type="NCBIfam" id="NF010468">
    <property type="entry name" value="PRK13893.1"/>
    <property type="match status" value="1"/>
</dbReference>
<dbReference type="RefSeq" id="WP_011205795.1">
    <property type="nucleotide sequence ID" value="NZ_BGLU01000028.1"/>
</dbReference>
<evidence type="ECO:0000313" key="2">
    <source>
        <dbReference type="EMBL" id="AVR63982.1"/>
    </source>
</evidence>
<geneLocation type="plasmid" evidence="3">
    <name>p482-1</name>
</geneLocation>
<name>A0A2R4AHN5_ECOLX</name>
<dbReference type="EMBL" id="MG692717">
    <property type="protein sequence ID" value="AVR64141.1"/>
    <property type="molecule type" value="Genomic_DNA"/>
</dbReference>
<keyword evidence="3" id="KW-0614">Plasmid</keyword>
<dbReference type="EMBL" id="MG692708">
    <property type="protein sequence ID" value="AVR63982.1"/>
    <property type="molecule type" value="Genomic_DNA"/>
</dbReference>
<accession>A0A2R4AHN5</accession>
<gene>
    <name evidence="3" type="ORF">p482-1_00158</name>
    <name evidence="2" type="ORF">p492-9_00179</name>
</gene>
<evidence type="ECO:0000256" key="1">
    <source>
        <dbReference type="SAM" id="SignalP"/>
    </source>
</evidence>
<sequence length="199" mass="22156">MQLKKAFSSAALVVALGLGATGSASAQDVLTGDTRLACEAILCLSTGSRPSECSPSLSRYFGIHKRKLSDTLKARLNFLNLCPVSNQTPEMQTLVSSISRGAGRCDASSLNSVLREWRSWDDQFYIGNRLPDYCAAYTGHAYTDFNTTAPRYVGTPEEGGYWIEAADYDRALKEYEAKLKERQQQYGRYGSDAYRRFER</sequence>
<proteinExistence type="predicted"/>
<organism evidence="3">
    <name type="scientific">Escherichia coli</name>
    <dbReference type="NCBI Taxonomy" id="562"/>
    <lineage>
        <taxon>Bacteria</taxon>
        <taxon>Pseudomonadati</taxon>
        <taxon>Pseudomonadota</taxon>
        <taxon>Gammaproteobacteria</taxon>
        <taxon>Enterobacterales</taxon>
        <taxon>Enterobacteriaceae</taxon>
        <taxon>Escherichia</taxon>
    </lineage>
</organism>
<geneLocation type="plasmid" evidence="2">
    <name>p492-9</name>
</geneLocation>